<proteinExistence type="predicted"/>
<dbReference type="EMBL" id="FWXD01000009">
    <property type="protein sequence ID" value="SMC24362.1"/>
    <property type="molecule type" value="Genomic_DNA"/>
</dbReference>
<dbReference type="Pfam" id="PF06348">
    <property type="entry name" value="DUF1059"/>
    <property type="match status" value="1"/>
</dbReference>
<protein>
    <submittedName>
        <fullName evidence="1">Predicted small metal-binding protein</fullName>
    </submittedName>
</protein>
<organism evidence="1 2">
    <name type="scientific">Andreprevotia lacus DSM 23236</name>
    <dbReference type="NCBI Taxonomy" id="1121001"/>
    <lineage>
        <taxon>Bacteria</taxon>
        <taxon>Pseudomonadati</taxon>
        <taxon>Pseudomonadota</taxon>
        <taxon>Betaproteobacteria</taxon>
        <taxon>Neisseriales</taxon>
        <taxon>Chitinibacteraceae</taxon>
        <taxon>Andreprevotia</taxon>
    </lineage>
</organism>
<dbReference type="InterPro" id="IPR009409">
    <property type="entry name" value="DUF1059"/>
</dbReference>
<dbReference type="Proteomes" id="UP000192761">
    <property type="component" value="Unassembled WGS sequence"/>
</dbReference>
<reference evidence="1 2" key="1">
    <citation type="submission" date="2017-04" db="EMBL/GenBank/DDBJ databases">
        <authorList>
            <person name="Afonso C.L."/>
            <person name="Miller P.J."/>
            <person name="Scott M.A."/>
            <person name="Spackman E."/>
            <person name="Goraichik I."/>
            <person name="Dimitrov K.M."/>
            <person name="Suarez D.L."/>
            <person name="Swayne D.E."/>
        </authorList>
    </citation>
    <scope>NUCLEOTIDE SEQUENCE [LARGE SCALE GENOMIC DNA]</scope>
    <source>
        <strain evidence="1 2">DSM 23236</strain>
    </source>
</reference>
<dbReference type="STRING" id="1121001.SAMN02745857_01875"/>
<dbReference type="OrthoDB" id="4560214at2"/>
<evidence type="ECO:0000313" key="2">
    <source>
        <dbReference type="Proteomes" id="UP000192761"/>
    </source>
</evidence>
<sequence length="68" mass="7442">MNRLYIDCRDVPGSTCSVAITADNKEELLVAAVEHAVKAHGYTDTPELRAQLQTMFKVAPTVPQRKAA</sequence>
<accession>A0A1W1XKJ7</accession>
<name>A0A1W1XKJ7_9NEIS</name>
<keyword evidence="2" id="KW-1185">Reference proteome</keyword>
<evidence type="ECO:0000313" key="1">
    <source>
        <dbReference type="EMBL" id="SMC24362.1"/>
    </source>
</evidence>
<dbReference type="AlphaFoldDB" id="A0A1W1XKJ7"/>
<gene>
    <name evidence="1" type="ORF">SAMN02745857_01875</name>
</gene>
<dbReference type="RefSeq" id="WP_084090527.1">
    <property type="nucleotide sequence ID" value="NZ_FWXD01000009.1"/>
</dbReference>